<reference evidence="7" key="1">
    <citation type="submission" date="2021-03" db="EMBL/GenBank/DDBJ databases">
        <title>Comparative genomics and phylogenomic investigation of the class Geoglossomycetes provide insights into ecological specialization and systematics.</title>
        <authorList>
            <person name="Melie T."/>
            <person name="Pirro S."/>
            <person name="Miller A.N."/>
            <person name="Quandt A."/>
        </authorList>
    </citation>
    <scope>NUCLEOTIDE SEQUENCE</scope>
    <source>
        <strain evidence="7">CAQ_001_2017</strain>
    </source>
</reference>
<dbReference type="GO" id="GO:0008270">
    <property type="term" value="F:zinc ion binding"/>
    <property type="evidence" value="ECO:0007669"/>
    <property type="project" value="UniProtKB-KW"/>
</dbReference>
<keyword evidence="2 4" id="KW-0863">Zinc-finger</keyword>
<dbReference type="EMBL" id="JAGHQM010000761">
    <property type="protein sequence ID" value="KAH0558720.1"/>
    <property type="molecule type" value="Genomic_DNA"/>
</dbReference>
<evidence type="ECO:0000256" key="2">
    <source>
        <dbReference type="ARBA" id="ARBA00022771"/>
    </source>
</evidence>
<dbReference type="Gene3D" id="3.30.40.10">
    <property type="entry name" value="Zinc/RING finger domain, C3HC4 (zinc finger)"/>
    <property type="match status" value="1"/>
</dbReference>
<feature type="compositionally biased region" description="Basic and acidic residues" evidence="5">
    <location>
        <begin position="207"/>
        <end position="217"/>
    </location>
</feature>
<dbReference type="GO" id="GO:0006355">
    <property type="term" value="P:regulation of DNA-templated transcription"/>
    <property type="evidence" value="ECO:0007669"/>
    <property type="project" value="InterPro"/>
</dbReference>
<dbReference type="PROSITE" id="PS01359">
    <property type="entry name" value="ZF_PHD_1"/>
    <property type="match status" value="1"/>
</dbReference>
<feature type="region of interest" description="Disordered" evidence="5">
    <location>
        <begin position="336"/>
        <end position="355"/>
    </location>
</feature>
<dbReference type="Proteomes" id="UP000750711">
    <property type="component" value="Unassembled WGS sequence"/>
</dbReference>
<feature type="region of interest" description="Disordered" evidence="5">
    <location>
        <begin position="602"/>
        <end position="630"/>
    </location>
</feature>
<dbReference type="AlphaFoldDB" id="A0A9P8RNS5"/>
<dbReference type="PANTHER" id="PTHR14296">
    <property type="entry name" value="REMODELING AND SPACING FACTOR 1"/>
    <property type="match status" value="1"/>
</dbReference>
<feature type="compositionally biased region" description="Basic and acidic residues" evidence="5">
    <location>
        <begin position="340"/>
        <end position="355"/>
    </location>
</feature>
<gene>
    <name evidence="7" type="ORF">GP486_004635</name>
</gene>
<dbReference type="InterPro" id="IPR019786">
    <property type="entry name" value="Zinc_finger_PHD-type_CS"/>
</dbReference>
<protein>
    <recommendedName>
        <fullName evidence="6">PHD-type domain-containing protein</fullName>
    </recommendedName>
</protein>
<dbReference type="PANTHER" id="PTHR14296:SF3">
    <property type="entry name" value="DIKAR, ISOFORM F"/>
    <property type="match status" value="1"/>
</dbReference>
<dbReference type="InterPro" id="IPR019787">
    <property type="entry name" value="Znf_PHD-finger"/>
</dbReference>
<evidence type="ECO:0000256" key="3">
    <source>
        <dbReference type="ARBA" id="ARBA00022833"/>
    </source>
</evidence>
<feature type="compositionally biased region" description="Polar residues" evidence="5">
    <location>
        <begin position="685"/>
        <end position="706"/>
    </location>
</feature>
<evidence type="ECO:0000256" key="5">
    <source>
        <dbReference type="SAM" id="MobiDB-lite"/>
    </source>
</evidence>
<evidence type="ECO:0000313" key="8">
    <source>
        <dbReference type="Proteomes" id="UP000750711"/>
    </source>
</evidence>
<feature type="compositionally biased region" description="Basic and acidic residues" evidence="5">
    <location>
        <begin position="8"/>
        <end position="20"/>
    </location>
</feature>
<comment type="caution">
    <text evidence="7">The sequence shown here is derived from an EMBL/GenBank/DDBJ whole genome shotgun (WGS) entry which is preliminary data.</text>
</comment>
<evidence type="ECO:0000313" key="7">
    <source>
        <dbReference type="EMBL" id="KAH0558720.1"/>
    </source>
</evidence>
<evidence type="ECO:0000256" key="4">
    <source>
        <dbReference type="PROSITE-ProRule" id="PRU00146"/>
    </source>
</evidence>
<feature type="region of interest" description="Disordered" evidence="5">
    <location>
        <begin position="171"/>
        <end position="231"/>
    </location>
</feature>
<organism evidence="7 8">
    <name type="scientific">Trichoglossum hirsutum</name>
    <dbReference type="NCBI Taxonomy" id="265104"/>
    <lineage>
        <taxon>Eukaryota</taxon>
        <taxon>Fungi</taxon>
        <taxon>Dikarya</taxon>
        <taxon>Ascomycota</taxon>
        <taxon>Pezizomycotina</taxon>
        <taxon>Geoglossomycetes</taxon>
        <taxon>Geoglossales</taxon>
        <taxon>Geoglossaceae</taxon>
        <taxon>Trichoglossum</taxon>
    </lineage>
</organism>
<feature type="compositionally biased region" description="Polar residues" evidence="5">
    <location>
        <begin position="714"/>
        <end position="736"/>
    </location>
</feature>
<dbReference type="Pfam" id="PF00628">
    <property type="entry name" value="PHD"/>
    <property type="match status" value="1"/>
</dbReference>
<accession>A0A9P8RNS5</accession>
<dbReference type="GO" id="GO:0031213">
    <property type="term" value="C:RSF complex"/>
    <property type="evidence" value="ECO:0007669"/>
    <property type="project" value="InterPro"/>
</dbReference>
<feature type="domain" description="PHD-type" evidence="6">
    <location>
        <begin position="422"/>
        <end position="478"/>
    </location>
</feature>
<feature type="compositionally biased region" description="Basic residues" evidence="5">
    <location>
        <begin position="187"/>
        <end position="206"/>
    </location>
</feature>
<keyword evidence="8" id="KW-1185">Reference proteome</keyword>
<keyword evidence="1" id="KW-0479">Metal-binding</keyword>
<keyword evidence="3" id="KW-0862">Zinc</keyword>
<feature type="region of interest" description="Disordered" evidence="5">
    <location>
        <begin position="671"/>
        <end position="761"/>
    </location>
</feature>
<dbReference type="InterPro" id="IPR013083">
    <property type="entry name" value="Znf_RING/FYVE/PHD"/>
</dbReference>
<dbReference type="SUPFAM" id="SSF57903">
    <property type="entry name" value="FYVE/PHD zinc finger"/>
    <property type="match status" value="1"/>
</dbReference>
<feature type="compositionally biased region" description="Basic and acidic residues" evidence="5">
    <location>
        <begin position="515"/>
        <end position="527"/>
    </location>
</feature>
<sequence>MVPRKRGRQEMEAESPPHEPSLLDRIRNMWEFANLGQYLFIFGKAIKVDQDLDVEVAMTGSLRYMTSAHLFHEKIREDPDLFDEYTRRQYQARLPKHNPFGDEEVPRKFSEFDVFSKIRVLYQLSQWTMIHSDRIRERMPEQKDTEQVDWRIEPAGWDAKGRTYFILDDNRLYRRTDPPPPPLQAPKLKKNSKKAKAAARASKRRKVSESAPEKGGDLGEEGLAGAEAGDADDNFGGMKWECVAVTLEQFREFIESVRRSRHPDEKELHDVLVADVLPVLEQQIEERKKKEAKRERDMLALERLATAKRSSRIASKLEKQREEVEALEAERKRHAASVMAKKEQEMMNKMEQDRESRILTRERRLKEREMRRILHEEELANLSEDSKKVEAGVSRKSERQLKSEIEKHKQALEEYSQEEDWIFDCSVCGVNGENLDDGSHSVACEKCNVWQHSACLGISQEEAERSDFQFICKICKRRIEDEIKSANNPKITLKLRLGPPSPQAGRSGPHVNGSTEDHKVRKTEESHISPPPSKASGYGTDLQQSDLIRTTKAADTGYTSASATQPLDGHQVTASTLNPFYTNGVTISGPTRDFLPSALSHQTPVTAPQPHASLNLPQTLGGERLVPDTRVPLPTKAYTPISSPTHGDKGVPWGFLPSVSPHAATNGVDYPLYPPSASPRHPIHQLSSPGSVSAIPPSSSGLSPTKNTPPRPPSSHNLNRTQVLPPITSLSPSPRQQDLCPPSKGMTPDQLRPNGHLVHQH</sequence>
<dbReference type="PROSITE" id="PS50016">
    <property type="entry name" value="ZF_PHD_2"/>
    <property type="match status" value="1"/>
</dbReference>
<feature type="region of interest" description="Disordered" evidence="5">
    <location>
        <begin position="1"/>
        <end position="20"/>
    </location>
</feature>
<dbReference type="InterPro" id="IPR028938">
    <property type="entry name" value="Rsf1-like"/>
</dbReference>
<feature type="region of interest" description="Disordered" evidence="5">
    <location>
        <begin position="490"/>
        <end position="540"/>
    </location>
</feature>
<evidence type="ECO:0000256" key="1">
    <source>
        <dbReference type="ARBA" id="ARBA00022723"/>
    </source>
</evidence>
<dbReference type="InterPro" id="IPR001965">
    <property type="entry name" value="Znf_PHD"/>
</dbReference>
<name>A0A9P8RNS5_9PEZI</name>
<dbReference type="InterPro" id="IPR011011">
    <property type="entry name" value="Znf_FYVE_PHD"/>
</dbReference>
<dbReference type="SMART" id="SM00249">
    <property type="entry name" value="PHD"/>
    <property type="match status" value="1"/>
</dbReference>
<proteinExistence type="predicted"/>
<evidence type="ECO:0000259" key="6">
    <source>
        <dbReference type="PROSITE" id="PS50016"/>
    </source>
</evidence>